<sequence>TCFSNLSVLKEQIINNKTKSTKLEQEGRLKRGVIEAREGFQYE</sequence>
<protein>
    <submittedName>
        <fullName evidence="1">Uncharacterized protein</fullName>
    </submittedName>
</protein>
<proteinExistence type="predicted"/>
<reference evidence="1" key="1">
    <citation type="submission" date="2014-05" db="EMBL/GenBank/DDBJ databases">
        <authorList>
            <person name="Chronopoulou M."/>
        </authorList>
    </citation>
    <scope>NUCLEOTIDE SEQUENCE</scope>
    <source>
        <tissue evidence="1">Whole organism</tissue>
    </source>
</reference>
<feature type="non-terminal residue" evidence="1">
    <location>
        <position position="1"/>
    </location>
</feature>
<evidence type="ECO:0000313" key="1">
    <source>
        <dbReference type="EMBL" id="CDW50104.1"/>
    </source>
</evidence>
<dbReference type="EMBL" id="HACA01032743">
    <property type="protein sequence ID" value="CDW50104.1"/>
    <property type="molecule type" value="Transcribed_RNA"/>
</dbReference>
<name>A0A0K2VI39_LEPSM</name>
<organism evidence="1">
    <name type="scientific">Lepeophtheirus salmonis</name>
    <name type="common">Salmon louse</name>
    <name type="synonym">Caligus salmonis</name>
    <dbReference type="NCBI Taxonomy" id="72036"/>
    <lineage>
        <taxon>Eukaryota</taxon>
        <taxon>Metazoa</taxon>
        <taxon>Ecdysozoa</taxon>
        <taxon>Arthropoda</taxon>
        <taxon>Crustacea</taxon>
        <taxon>Multicrustacea</taxon>
        <taxon>Hexanauplia</taxon>
        <taxon>Copepoda</taxon>
        <taxon>Siphonostomatoida</taxon>
        <taxon>Caligidae</taxon>
        <taxon>Lepeophtheirus</taxon>
    </lineage>
</organism>
<dbReference type="AlphaFoldDB" id="A0A0K2VI39"/>
<accession>A0A0K2VI39</accession>